<dbReference type="InterPro" id="IPR012657">
    <property type="entry name" value="23S_rRNA-intervening_sequence"/>
</dbReference>
<dbReference type="InterPro" id="IPR036583">
    <property type="entry name" value="23S_rRNA_IVS_sf"/>
</dbReference>
<reference evidence="2" key="1">
    <citation type="journal article" date="2019" name="Int. J. Syst. Evol. Microbiol.">
        <title>The Global Catalogue of Microorganisms (GCM) 10K type strain sequencing project: providing services to taxonomists for standard genome sequencing and annotation.</title>
        <authorList>
            <consortium name="The Broad Institute Genomics Platform"/>
            <consortium name="The Broad Institute Genome Sequencing Center for Infectious Disease"/>
            <person name="Wu L."/>
            <person name="Ma J."/>
        </authorList>
    </citation>
    <scope>NUCLEOTIDE SEQUENCE [LARGE SCALE GENOMIC DNA]</scope>
    <source>
        <strain evidence="2">CCUG 62114</strain>
    </source>
</reference>
<dbReference type="PIRSF" id="PIRSF035652">
    <property type="entry name" value="CHP02436"/>
    <property type="match status" value="1"/>
</dbReference>
<gene>
    <name evidence="1" type="ORF">ACFQ1O_04010</name>
</gene>
<dbReference type="PANTHER" id="PTHR38471">
    <property type="entry name" value="FOUR HELIX BUNDLE PROTEIN"/>
    <property type="match status" value="1"/>
</dbReference>
<proteinExistence type="predicted"/>
<dbReference type="RefSeq" id="WP_377713600.1">
    <property type="nucleotide sequence ID" value="NZ_JBHTJM010000005.1"/>
</dbReference>
<dbReference type="NCBIfam" id="TIGR02436">
    <property type="entry name" value="four helix bundle protein"/>
    <property type="match status" value="1"/>
</dbReference>
<dbReference type="Proteomes" id="UP001596997">
    <property type="component" value="Unassembled WGS sequence"/>
</dbReference>
<sequence>MKNPVVDKSIEVALLIIEYCEILDTYKKYVISRQLLKSGTSIGANIHEAQNAESKADFIHKIKIAAKELEETKYWLILCEKSESYPNNEVLKEKIDQLGLIIYKILSTSIKNKN</sequence>
<name>A0ABW3I055_9FLAO</name>
<evidence type="ECO:0000313" key="2">
    <source>
        <dbReference type="Proteomes" id="UP001596997"/>
    </source>
</evidence>
<dbReference type="Gene3D" id="1.20.1440.60">
    <property type="entry name" value="23S rRNA-intervening sequence"/>
    <property type="match status" value="1"/>
</dbReference>
<organism evidence="1 2">
    <name type="scientific">Pseudofulvibacter geojedonensis</name>
    <dbReference type="NCBI Taxonomy" id="1123758"/>
    <lineage>
        <taxon>Bacteria</taxon>
        <taxon>Pseudomonadati</taxon>
        <taxon>Bacteroidota</taxon>
        <taxon>Flavobacteriia</taxon>
        <taxon>Flavobacteriales</taxon>
        <taxon>Flavobacteriaceae</taxon>
        <taxon>Pseudofulvibacter</taxon>
    </lineage>
</organism>
<protein>
    <submittedName>
        <fullName evidence="1">Four helix bundle protein</fullName>
    </submittedName>
</protein>
<dbReference type="Pfam" id="PF05635">
    <property type="entry name" value="23S_rRNA_IVP"/>
    <property type="match status" value="1"/>
</dbReference>
<evidence type="ECO:0000313" key="1">
    <source>
        <dbReference type="EMBL" id="MFD0963168.1"/>
    </source>
</evidence>
<keyword evidence="2" id="KW-1185">Reference proteome</keyword>
<accession>A0ABW3I055</accession>
<comment type="caution">
    <text evidence="1">The sequence shown here is derived from an EMBL/GenBank/DDBJ whole genome shotgun (WGS) entry which is preliminary data.</text>
</comment>
<dbReference type="EMBL" id="JBHTJM010000005">
    <property type="protein sequence ID" value="MFD0963168.1"/>
    <property type="molecule type" value="Genomic_DNA"/>
</dbReference>
<dbReference type="SUPFAM" id="SSF158446">
    <property type="entry name" value="IVS-encoded protein-like"/>
    <property type="match status" value="1"/>
</dbReference>
<dbReference type="PANTHER" id="PTHR38471:SF2">
    <property type="entry name" value="FOUR HELIX BUNDLE PROTEIN"/>
    <property type="match status" value="1"/>
</dbReference>